<sequence>MRREDNIQEATTRPVPHFRLLNFMPWFNLRPGVVMLARRFCTISAPSSKHRATAAHLGGRLTSHAVKFQDKRQGTSKSVASLAFY</sequence>
<dbReference type="Proteomes" id="UP000219338">
    <property type="component" value="Unassembled WGS sequence"/>
</dbReference>
<gene>
    <name evidence="1" type="ORF">ARMOST_04710</name>
</gene>
<keyword evidence="2" id="KW-1185">Reference proteome</keyword>
<dbReference type="OrthoDB" id="10497571at2759"/>
<dbReference type="AlphaFoldDB" id="A0A284QY38"/>
<proteinExistence type="predicted"/>
<organism evidence="1 2">
    <name type="scientific">Armillaria ostoyae</name>
    <name type="common">Armillaria root rot fungus</name>
    <dbReference type="NCBI Taxonomy" id="47428"/>
    <lineage>
        <taxon>Eukaryota</taxon>
        <taxon>Fungi</taxon>
        <taxon>Dikarya</taxon>
        <taxon>Basidiomycota</taxon>
        <taxon>Agaricomycotina</taxon>
        <taxon>Agaricomycetes</taxon>
        <taxon>Agaricomycetidae</taxon>
        <taxon>Agaricales</taxon>
        <taxon>Marasmiineae</taxon>
        <taxon>Physalacriaceae</taxon>
        <taxon>Armillaria</taxon>
    </lineage>
</organism>
<accession>A0A284QY38</accession>
<name>A0A284QY38_ARMOS</name>
<reference evidence="2" key="1">
    <citation type="journal article" date="2017" name="Nat. Ecol. Evol.">
        <title>Genome expansion and lineage-specific genetic innovations in the forest pathogenic fungi Armillaria.</title>
        <authorList>
            <person name="Sipos G."/>
            <person name="Prasanna A.N."/>
            <person name="Walter M.C."/>
            <person name="O'Connor E."/>
            <person name="Balint B."/>
            <person name="Krizsan K."/>
            <person name="Kiss B."/>
            <person name="Hess J."/>
            <person name="Varga T."/>
            <person name="Slot J."/>
            <person name="Riley R."/>
            <person name="Boka B."/>
            <person name="Rigling D."/>
            <person name="Barry K."/>
            <person name="Lee J."/>
            <person name="Mihaltcheva S."/>
            <person name="LaButti K."/>
            <person name="Lipzen A."/>
            <person name="Waldron R."/>
            <person name="Moloney N.M."/>
            <person name="Sperisen C."/>
            <person name="Kredics L."/>
            <person name="Vagvoelgyi C."/>
            <person name="Patrignani A."/>
            <person name="Fitzpatrick D."/>
            <person name="Nagy I."/>
            <person name="Doyle S."/>
            <person name="Anderson J.B."/>
            <person name="Grigoriev I.V."/>
            <person name="Gueldener U."/>
            <person name="Muensterkoetter M."/>
            <person name="Nagy L.G."/>
        </authorList>
    </citation>
    <scope>NUCLEOTIDE SEQUENCE [LARGE SCALE GENOMIC DNA]</scope>
    <source>
        <strain evidence="2">C18/9</strain>
    </source>
</reference>
<dbReference type="EMBL" id="FUEG01000003">
    <property type="protein sequence ID" value="SJL01389.1"/>
    <property type="molecule type" value="Genomic_DNA"/>
</dbReference>
<protein>
    <submittedName>
        <fullName evidence="1">Uncharacterized protein</fullName>
    </submittedName>
</protein>
<evidence type="ECO:0000313" key="2">
    <source>
        <dbReference type="Proteomes" id="UP000219338"/>
    </source>
</evidence>
<evidence type="ECO:0000313" key="1">
    <source>
        <dbReference type="EMBL" id="SJL01389.1"/>
    </source>
</evidence>